<evidence type="ECO:0000259" key="3">
    <source>
        <dbReference type="SMART" id="SM00894"/>
    </source>
</evidence>
<feature type="chain" id="PRO_5043780740" evidence="2">
    <location>
        <begin position="30"/>
        <end position="69"/>
    </location>
</feature>
<name>A0A220XQJ3_MYCIT</name>
<dbReference type="AlphaFoldDB" id="A0A220XQJ3"/>
<feature type="domain" description="Excalibur calcium-binding" evidence="3">
    <location>
        <begin position="32"/>
        <end position="68"/>
    </location>
</feature>
<dbReference type="SMART" id="SM00894">
    <property type="entry name" value="Excalibur"/>
    <property type="match status" value="1"/>
</dbReference>
<evidence type="ECO:0000313" key="5">
    <source>
        <dbReference type="Proteomes" id="UP000198286"/>
    </source>
</evidence>
<dbReference type="Pfam" id="PF05901">
    <property type="entry name" value="Excalibur"/>
    <property type="match status" value="1"/>
</dbReference>
<gene>
    <name evidence="4" type="ORF">MYCOZU2_01258</name>
</gene>
<dbReference type="InterPro" id="IPR008613">
    <property type="entry name" value="Excalibur_Ca-bd_domain"/>
</dbReference>
<dbReference type="Proteomes" id="UP000198286">
    <property type="component" value="Chromosome"/>
</dbReference>
<evidence type="ECO:0000256" key="2">
    <source>
        <dbReference type="SAM" id="SignalP"/>
    </source>
</evidence>
<dbReference type="RefSeq" id="WP_372420376.1">
    <property type="nucleotide sequence ID" value="NZ_CP012885.2"/>
</dbReference>
<feature type="signal peptide" evidence="2">
    <location>
        <begin position="1"/>
        <end position="29"/>
    </location>
</feature>
<evidence type="ECO:0000313" key="4">
    <source>
        <dbReference type="EMBL" id="ASL13699.1"/>
    </source>
</evidence>
<evidence type="ECO:0000256" key="1">
    <source>
        <dbReference type="SAM" id="MobiDB-lite"/>
    </source>
</evidence>
<keyword evidence="2" id="KW-0732">Signal</keyword>
<accession>A0A220XQJ3</accession>
<organism evidence="4 5">
    <name type="scientific">Mycobacterium intracellulare subsp. chimaera</name>
    <dbReference type="NCBI Taxonomy" id="222805"/>
    <lineage>
        <taxon>Bacteria</taxon>
        <taxon>Bacillati</taxon>
        <taxon>Actinomycetota</taxon>
        <taxon>Actinomycetes</taxon>
        <taxon>Mycobacteriales</taxon>
        <taxon>Mycobacteriaceae</taxon>
        <taxon>Mycobacterium</taxon>
        <taxon>Mycobacterium avium complex (MAC)</taxon>
    </lineage>
</organism>
<reference evidence="4 5" key="1">
    <citation type="journal article" date="2017" name="Lancet Infect. Dis.">
        <title>Global outbreak of severe Mycobacterium chimaera disease after cardiac surgery: a molecular epidemiological study.</title>
        <authorList>
            <person name="van Ingen J."/>
            <person name="Kohl T."/>
            <person name="Kranzer K."/>
            <person name="Hasse B."/>
            <person name="Keller P."/>
            <person name="Szafranska A."/>
            <person name="Hillemann D."/>
            <person name="Chand M."/>
            <person name="Schreiber P."/>
            <person name="Sommerstein R."/>
            <person name="Berger C."/>
            <person name="Genoni M."/>
            <person name="Ruegg C."/>
            <person name="Troillet N."/>
            <person name="Widmer A.F."/>
            <person name="Becker S.L."/>
            <person name="Herrmann M."/>
            <person name="Eckmanns T."/>
            <person name="Haller S."/>
            <person name="Hoeller C."/>
            <person name="Debast S.B."/>
            <person name="Wolfhagen M.J."/>
            <person name="Hopman J."/>
            <person name="Kluytmans J."/>
            <person name="Langelaar M."/>
            <person name="Notermans D.W."/>
            <person name="ten Oever J."/>
            <person name="van den Barselaar P."/>
            <person name="Vonk A.B.A."/>
            <person name="Vos M.C."/>
            <person name="Ahmed N."/>
            <person name="Brown T."/>
            <person name="Crook D."/>
            <person name="Lamagni T."/>
            <person name="Phin N."/>
            <person name="Smith E.G."/>
            <person name="Zambon M."/>
            <person name="Serr A."/>
            <person name="Goetting T."/>
            <person name="Ebner W."/>
            <person name="Thuermer A."/>
            <person name="Utpatel C."/>
            <person name="Sproer C."/>
            <person name="Bunk B."/>
            <person name="Nubel U."/>
            <person name="Bloemberg G."/>
            <person name="Bottger E."/>
            <person name="Niemann S."/>
            <person name="Wagner D."/>
            <person name="Sax H."/>
        </authorList>
    </citation>
    <scope>NUCLEOTIDE SEQUENCE [LARGE SCALE GENOMIC DNA]</scope>
    <source>
        <strain evidence="4 5">ZUERICH-2</strain>
    </source>
</reference>
<feature type="region of interest" description="Disordered" evidence="1">
    <location>
        <begin position="32"/>
        <end position="69"/>
    </location>
</feature>
<sequence length="69" mass="7339">MTTRLIVAAMATVAAFLGVGLSIAPAAQADPPYRNCTAARQDGRYNIPRGDPAYQQKLDRDNDGIACES</sequence>
<protein>
    <submittedName>
        <fullName evidence="4">Excalibur domain-containing protein</fullName>
    </submittedName>
</protein>
<proteinExistence type="predicted"/>
<dbReference type="EMBL" id="CP015267">
    <property type="protein sequence ID" value="ASL13699.1"/>
    <property type="molecule type" value="Genomic_DNA"/>
</dbReference>